<reference evidence="1" key="1">
    <citation type="submission" date="2023-04" db="EMBL/GenBank/DDBJ databases">
        <title>A chromosome-level genome assembly of the parasitoid wasp Eretmocerus hayati.</title>
        <authorList>
            <person name="Zhong Y."/>
            <person name="Liu S."/>
            <person name="Liu Y."/>
        </authorList>
    </citation>
    <scope>NUCLEOTIDE SEQUENCE</scope>
    <source>
        <strain evidence="1">ZJU_SS_LIU_2023</strain>
    </source>
</reference>
<keyword evidence="2" id="KW-1185">Reference proteome</keyword>
<comment type="caution">
    <text evidence="1">The sequence shown here is derived from an EMBL/GenBank/DDBJ whole genome shotgun (WGS) entry which is preliminary data.</text>
</comment>
<name>A0ACC2PHG3_9HYME</name>
<evidence type="ECO:0000313" key="2">
    <source>
        <dbReference type="Proteomes" id="UP001239111"/>
    </source>
</evidence>
<proteinExistence type="predicted"/>
<protein>
    <submittedName>
        <fullName evidence="1">Uncharacterized protein</fullName>
    </submittedName>
</protein>
<organism evidence="1 2">
    <name type="scientific">Eretmocerus hayati</name>
    <dbReference type="NCBI Taxonomy" id="131215"/>
    <lineage>
        <taxon>Eukaryota</taxon>
        <taxon>Metazoa</taxon>
        <taxon>Ecdysozoa</taxon>
        <taxon>Arthropoda</taxon>
        <taxon>Hexapoda</taxon>
        <taxon>Insecta</taxon>
        <taxon>Pterygota</taxon>
        <taxon>Neoptera</taxon>
        <taxon>Endopterygota</taxon>
        <taxon>Hymenoptera</taxon>
        <taxon>Apocrita</taxon>
        <taxon>Proctotrupomorpha</taxon>
        <taxon>Chalcidoidea</taxon>
        <taxon>Aphelinidae</taxon>
        <taxon>Aphelininae</taxon>
        <taxon>Eretmocerus</taxon>
    </lineage>
</organism>
<evidence type="ECO:0000313" key="1">
    <source>
        <dbReference type="EMBL" id="KAJ8682533.1"/>
    </source>
</evidence>
<sequence>MEHQLSQVVVLLLMCLVIGATKNRGNIEIHHLLTHIGRNPSPYKINLIVESFKNLSSLATGIIQRTNQEFVCNNVDYESMSKIKSINVTSDEFESYAAQRINERVALTMGIVESEGDSTAYRDISVMLDYFRLLNPRMRVIQWTQKGETGIARNYNRSNVEYGVSVHSFNPFSDRFERETLSNQTDVFPNKDKNLHGYSIRVWVSPSSSKSDSDTFLQSLILGSCNSEIHWVSSFISLFHSESIDQHDLYYDARYLGFDTSVQQIMGLPREPQKSISSYPHGQYLTSIYIPFPVRTHFYLLRKKNYERGISLTAILAFAGLFFTAWIFVVWAYLLGFKEQNWTFLNILTAQMGGSIEIRGRLRLSKMIYQMSIYVATFIVVTLGTDYMLEIFILRQYLPPIETIQDLAESNVDLVMSRTEYKFFNFDYPKVESSPSLRRIFNRTQLVDSDVLSFCRDLTDVSDLKEFPNLCYALSPTDERLEISTSNFQIDRIREPIVSNLAFIYLSEKFFLKSRLEKMINKLSGAGMFENWKRNVSHLGKLKNRLNRRSFEKDKQVPLQEQLWPVLAVGFPLGIVALICEFIWKLWIGKTEVGRLARAFYSRSRSNSVGRRSNFQENLRSSRSSLNIHTAINLLPVRRKNHPTHLQYRPVQSAPI</sequence>
<accession>A0ACC2PHG3</accession>
<dbReference type="Proteomes" id="UP001239111">
    <property type="component" value="Chromosome 1"/>
</dbReference>
<dbReference type="EMBL" id="CM056741">
    <property type="protein sequence ID" value="KAJ8682533.1"/>
    <property type="molecule type" value="Genomic_DNA"/>
</dbReference>
<gene>
    <name evidence="1" type="ORF">QAD02_018325</name>
</gene>